<dbReference type="InterPro" id="IPR037401">
    <property type="entry name" value="SnoaL-like"/>
</dbReference>
<keyword evidence="3" id="KW-1185">Reference proteome</keyword>
<dbReference type="NCBIfam" id="TIGR02096">
    <property type="entry name" value="ketosteroid isomerase-related protein"/>
    <property type="match status" value="1"/>
</dbReference>
<dbReference type="InterPro" id="IPR011721">
    <property type="entry name" value="CHP02096"/>
</dbReference>
<dbReference type="SUPFAM" id="SSF54427">
    <property type="entry name" value="NTF2-like"/>
    <property type="match status" value="1"/>
</dbReference>
<dbReference type="Gene3D" id="3.10.450.50">
    <property type="match status" value="1"/>
</dbReference>
<evidence type="ECO:0000313" key="2">
    <source>
        <dbReference type="EMBL" id="RYC67523.1"/>
    </source>
</evidence>
<accession>A0A4Q2UE72</accession>
<dbReference type="Proteomes" id="UP000290407">
    <property type="component" value="Unassembled WGS sequence"/>
</dbReference>
<dbReference type="InterPro" id="IPR032710">
    <property type="entry name" value="NTF2-like_dom_sf"/>
</dbReference>
<dbReference type="AlphaFoldDB" id="A0A4Q2UE72"/>
<name>A0A4Q2UE72_9BACT</name>
<proteinExistence type="predicted"/>
<sequence length="135" mass="15164">MTANETVTAYYDAFNRKDWTAMLNLLHPDVRHDANQGSTHVGKALFEQFLQHMDECYDERLTDIVVMTEPTGRRAACEFVVNGVYKKTDGDLPAATGQTYVLPAGAFLELTDGLISRVTTYYNLPLWESLVLGKN</sequence>
<comment type="caution">
    <text evidence="2">The sequence shown here is derived from an EMBL/GenBank/DDBJ whole genome shotgun (WGS) entry which is preliminary data.</text>
</comment>
<feature type="domain" description="SnoaL-like" evidence="1">
    <location>
        <begin position="7"/>
        <end position="117"/>
    </location>
</feature>
<reference evidence="2 3" key="1">
    <citation type="submission" date="2019-01" db="EMBL/GenBank/DDBJ databases">
        <title>Spirosoma flava sp. nov., a propanil-degrading bacterium isolated from herbicide-contaminated soil.</title>
        <authorList>
            <person name="Zhang L."/>
            <person name="Jiang J.-D."/>
        </authorList>
    </citation>
    <scope>NUCLEOTIDE SEQUENCE [LARGE SCALE GENOMIC DNA]</scope>
    <source>
        <strain evidence="2 3">TY50</strain>
    </source>
</reference>
<organism evidence="2 3">
    <name type="scientific">Spirosoma sordidisoli</name>
    <dbReference type="NCBI Taxonomy" id="2502893"/>
    <lineage>
        <taxon>Bacteria</taxon>
        <taxon>Pseudomonadati</taxon>
        <taxon>Bacteroidota</taxon>
        <taxon>Cytophagia</taxon>
        <taxon>Cytophagales</taxon>
        <taxon>Cytophagaceae</taxon>
        <taxon>Spirosoma</taxon>
    </lineage>
</organism>
<dbReference type="EMBL" id="SBLB01000007">
    <property type="protein sequence ID" value="RYC67523.1"/>
    <property type="molecule type" value="Genomic_DNA"/>
</dbReference>
<evidence type="ECO:0000313" key="3">
    <source>
        <dbReference type="Proteomes" id="UP000290407"/>
    </source>
</evidence>
<protein>
    <submittedName>
        <fullName evidence="2">Isopropylmalate/homocitrate/citramalate synthase</fullName>
    </submittedName>
</protein>
<dbReference type="RefSeq" id="WP_129604401.1">
    <property type="nucleotide sequence ID" value="NZ_SBLB01000007.1"/>
</dbReference>
<dbReference type="Pfam" id="PF12680">
    <property type="entry name" value="SnoaL_2"/>
    <property type="match status" value="1"/>
</dbReference>
<gene>
    <name evidence="2" type="ORF">EQG79_22695</name>
</gene>
<evidence type="ECO:0000259" key="1">
    <source>
        <dbReference type="Pfam" id="PF12680"/>
    </source>
</evidence>